<keyword evidence="2" id="KW-0812">Transmembrane</keyword>
<dbReference type="Proteomes" id="UP000092321">
    <property type="component" value="Unassembled WGS sequence"/>
</dbReference>
<gene>
    <name evidence="3" type="ORF">HANVADRAFT_52731</name>
</gene>
<reference evidence="4" key="1">
    <citation type="journal article" date="2016" name="Proc. Natl. Acad. Sci. U.S.A.">
        <title>Comparative genomics of biotechnologically important yeasts.</title>
        <authorList>
            <person name="Riley R."/>
            <person name="Haridas S."/>
            <person name="Wolfe K.H."/>
            <person name="Lopes M.R."/>
            <person name="Hittinger C.T."/>
            <person name="Goeker M."/>
            <person name="Salamov A.A."/>
            <person name="Wisecaver J.H."/>
            <person name="Long T.M."/>
            <person name="Calvey C.H."/>
            <person name="Aerts A.L."/>
            <person name="Barry K.W."/>
            <person name="Choi C."/>
            <person name="Clum A."/>
            <person name="Coughlan A.Y."/>
            <person name="Deshpande S."/>
            <person name="Douglass A.P."/>
            <person name="Hanson S.J."/>
            <person name="Klenk H.-P."/>
            <person name="LaButti K.M."/>
            <person name="Lapidus A."/>
            <person name="Lindquist E.A."/>
            <person name="Lipzen A.M."/>
            <person name="Meier-Kolthoff J.P."/>
            <person name="Ohm R.A."/>
            <person name="Otillar R.P."/>
            <person name="Pangilinan J.L."/>
            <person name="Peng Y."/>
            <person name="Rokas A."/>
            <person name="Rosa C.A."/>
            <person name="Scheuner C."/>
            <person name="Sibirny A.A."/>
            <person name="Slot J.C."/>
            <person name="Stielow J.B."/>
            <person name="Sun H."/>
            <person name="Kurtzman C.P."/>
            <person name="Blackwell M."/>
            <person name="Grigoriev I.V."/>
            <person name="Jeffries T.W."/>
        </authorList>
    </citation>
    <scope>NUCLEOTIDE SEQUENCE [LARGE SCALE GENOMIC DNA]</scope>
    <source>
        <strain evidence="4">NRRL Y-1626</strain>
    </source>
</reference>
<keyword evidence="2" id="KW-0472">Membrane</keyword>
<evidence type="ECO:0000313" key="3">
    <source>
        <dbReference type="EMBL" id="OBA26954.1"/>
    </source>
</evidence>
<keyword evidence="4" id="KW-1185">Reference proteome</keyword>
<protein>
    <submittedName>
        <fullName evidence="3">Uncharacterized protein</fullName>
    </submittedName>
</protein>
<comment type="caution">
    <text evidence="3">The sequence shown here is derived from an EMBL/GenBank/DDBJ whole genome shotgun (WGS) entry which is preliminary data.</text>
</comment>
<feature type="transmembrane region" description="Helical" evidence="2">
    <location>
        <begin position="34"/>
        <end position="55"/>
    </location>
</feature>
<organism evidence="3 4">
    <name type="scientific">Hanseniaspora valbyensis NRRL Y-1626</name>
    <dbReference type="NCBI Taxonomy" id="766949"/>
    <lineage>
        <taxon>Eukaryota</taxon>
        <taxon>Fungi</taxon>
        <taxon>Dikarya</taxon>
        <taxon>Ascomycota</taxon>
        <taxon>Saccharomycotina</taxon>
        <taxon>Saccharomycetes</taxon>
        <taxon>Saccharomycodales</taxon>
        <taxon>Saccharomycodaceae</taxon>
        <taxon>Hanseniaspora</taxon>
    </lineage>
</organism>
<evidence type="ECO:0000313" key="4">
    <source>
        <dbReference type="Proteomes" id="UP000092321"/>
    </source>
</evidence>
<evidence type="ECO:0000256" key="2">
    <source>
        <dbReference type="SAM" id="Phobius"/>
    </source>
</evidence>
<accession>A0A1B7TDZ8</accession>
<dbReference type="AlphaFoldDB" id="A0A1B7TDZ8"/>
<sequence length="321" mass="36277">MNFNNNTNHNSTLYIPLAENNPFIYKSKFPKGSFYIICGSLFGLLVLTCIVLLHVQNYISSKIAYISSNQKDNFQGSSSATTTELLIFDYYLNSMSLLSTKSKSNTDPKDLNESMSDIERIDNSRQNATTFSDGEYLDENEIGFEIKKDNNLQYENFKRANNITKQSVFKSPELNQNSLNSSLLKSSNLNNEDNKINNNYIDRHFTTPMTIKPPILSANNVFEFESKFGNIANPNGLMIPGRINCISMPQPKINNTNNPSANVNSSQKAYSSQSKNNHNNNTSNLKGYEKDHHNNLNTTSSQSIKDIKPVDLLNEVLNYKE</sequence>
<keyword evidence="2" id="KW-1133">Transmembrane helix</keyword>
<feature type="compositionally biased region" description="Low complexity" evidence="1">
    <location>
        <begin position="254"/>
        <end position="284"/>
    </location>
</feature>
<proteinExistence type="predicted"/>
<feature type="region of interest" description="Disordered" evidence="1">
    <location>
        <begin position="250"/>
        <end position="302"/>
    </location>
</feature>
<evidence type="ECO:0000256" key="1">
    <source>
        <dbReference type="SAM" id="MobiDB-lite"/>
    </source>
</evidence>
<name>A0A1B7TDZ8_9ASCO</name>
<dbReference type="EMBL" id="LXPE01000012">
    <property type="protein sequence ID" value="OBA26954.1"/>
    <property type="molecule type" value="Genomic_DNA"/>
</dbReference>